<proteinExistence type="predicted"/>
<dbReference type="Gene3D" id="3.10.450.50">
    <property type="match status" value="1"/>
</dbReference>
<dbReference type="InterPro" id="IPR004370">
    <property type="entry name" value="4-OT-like_dom"/>
</dbReference>
<evidence type="ECO:0000313" key="5">
    <source>
        <dbReference type="Proteomes" id="UP000253370"/>
    </source>
</evidence>
<gene>
    <name evidence="4" type="ORF">DRV85_17400</name>
</gene>
<dbReference type="SUPFAM" id="SSF55331">
    <property type="entry name" value="Tautomerase/MIF"/>
    <property type="match status" value="1"/>
</dbReference>
<dbReference type="InterPro" id="IPR032710">
    <property type="entry name" value="NTF2-like_dom_sf"/>
</dbReference>
<dbReference type="OrthoDB" id="8635217at2"/>
<dbReference type="GO" id="GO:0016853">
    <property type="term" value="F:isomerase activity"/>
    <property type="evidence" value="ECO:0007669"/>
    <property type="project" value="UniProtKB-KW"/>
</dbReference>
<keyword evidence="1" id="KW-0413">Isomerase</keyword>
<dbReference type="InterPro" id="IPR037401">
    <property type="entry name" value="SnoaL-like"/>
</dbReference>
<dbReference type="Proteomes" id="UP000253370">
    <property type="component" value="Unassembled WGS sequence"/>
</dbReference>
<sequence>MPVVTIHLMTGYDAATRRRIGTALTNAVAGVIDAPPEGITVMMPEMDPASYMRGGAPRQPGAPRPDPAELVRRFLETMEARDLDAARAMLAPGFTMTFPGAQRMTTLEELVAWSKPRYRFVRKTYERFDSLQDGQTAICYCFGTLSGEWLDGTPFDGIRFIDRFEIEGGRFTRQDVWNDMAEAKARSA</sequence>
<dbReference type="Pfam" id="PF12680">
    <property type="entry name" value="SnoaL_2"/>
    <property type="match status" value="1"/>
</dbReference>
<reference evidence="4 5" key="1">
    <citation type="submission" date="2018-07" db="EMBL/GenBank/DDBJ databases">
        <title>Rhodosalinus sp. strain E84T genomic sequence and assembly.</title>
        <authorList>
            <person name="Liu Z.-W."/>
            <person name="Lu D.-C."/>
        </authorList>
    </citation>
    <scope>NUCLEOTIDE SEQUENCE [LARGE SCALE GENOMIC DNA]</scope>
    <source>
        <strain evidence="4 5">E84</strain>
    </source>
</reference>
<evidence type="ECO:0000259" key="2">
    <source>
        <dbReference type="Pfam" id="PF01361"/>
    </source>
</evidence>
<comment type="caution">
    <text evidence="4">The sequence shown here is derived from an EMBL/GenBank/DDBJ whole genome shotgun (WGS) entry which is preliminary data.</text>
</comment>
<evidence type="ECO:0000259" key="3">
    <source>
        <dbReference type="Pfam" id="PF12680"/>
    </source>
</evidence>
<feature type="domain" description="4-oxalocrotonate tautomerase-like" evidence="2">
    <location>
        <begin position="2"/>
        <end position="55"/>
    </location>
</feature>
<organism evidence="4 5">
    <name type="scientific">Rhodosalinus halophilus</name>
    <dbReference type="NCBI Taxonomy" id="2259333"/>
    <lineage>
        <taxon>Bacteria</taxon>
        <taxon>Pseudomonadati</taxon>
        <taxon>Pseudomonadota</taxon>
        <taxon>Alphaproteobacteria</taxon>
        <taxon>Rhodobacterales</taxon>
        <taxon>Paracoccaceae</taxon>
        <taxon>Rhodosalinus</taxon>
    </lineage>
</organism>
<dbReference type="SUPFAM" id="SSF54427">
    <property type="entry name" value="NTF2-like"/>
    <property type="match status" value="1"/>
</dbReference>
<feature type="domain" description="SnoaL-like" evidence="3">
    <location>
        <begin position="71"/>
        <end position="173"/>
    </location>
</feature>
<evidence type="ECO:0000313" key="4">
    <source>
        <dbReference type="EMBL" id="RBI82947.1"/>
    </source>
</evidence>
<dbReference type="AlphaFoldDB" id="A0A365U4B2"/>
<dbReference type="EMBL" id="QNTQ01000024">
    <property type="protein sequence ID" value="RBI82947.1"/>
    <property type="molecule type" value="Genomic_DNA"/>
</dbReference>
<evidence type="ECO:0000256" key="1">
    <source>
        <dbReference type="ARBA" id="ARBA00023235"/>
    </source>
</evidence>
<dbReference type="InterPro" id="IPR014347">
    <property type="entry name" value="Tautomerase/MIF_sf"/>
</dbReference>
<keyword evidence="5" id="KW-1185">Reference proteome</keyword>
<dbReference type="Gene3D" id="3.30.429.10">
    <property type="entry name" value="Macrophage Migration Inhibitory Factor"/>
    <property type="match status" value="1"/>
</dbReference>
<dbReference type="Pfam" id="PF01361">
    <property type="entry name" value="Tautomerase"/>
    <property type="match status" value="1"/>
</dbReference>
<dbReference type="RefSeq" id="WP_113290748.1">
    <property type="nucleotide sequence ID" value="NZ_QNTQ01000024.1"/>
</dbReference>
<accession>A0A365U4B2</accession>
<name>A0A365U4B2_9RHOB</name>
<protein>
    <submittedName>
        <fullName evidence="4">Tautomerase</fullName>
    </submittedName>
</protein>